<keyword evidence="4" id="KW-1185">Reference proteome</keyword>
<dbReference type="RefSeq" id="WP_146645471.1">
    <property type="nucleotide sequence ID" value="NZ_CP012333.1"/>
</dbReference>
<feature type="chain" id="PRO_5005465879" description="Lipoprotein" evidence="2">
    <location>
        <begin position="20"/>
        <end position="446"/>
    </location>
</feature>
<sequence length="446" mass="45581">MFRARLLASMFVSSAAAFLAVSFGVGCEDDSSGGAPVTSFDATAPFDSAAPNHPGDAATDAADGGDGAVFDVPDEACPITDVTSKAWSKKGIATTVRSILIRDTVYAVADRNGTTSPLYSFALATGDGKGVPTQIALPAVTDANPTFLPRLQTAKFDNHEQLFVSLLNRYYGASDGGVFENKGGLVRVGPIDAPLPATAAILPSTQGSVDGVFDDTAGPRVLSWSSLEGDAGTVSTLTGAAGSETLASPLSFPGKPSEFERSEVLHEQDRIVGVLRATNLANPSAVVFSGWPISDAGAGAPIDLPGGYATATVRDTAPMAYVLTSAGELFEVDLGETMSPVGRLVTSLPQGYAPAPGSNARMVYTNGSVAFPAFKDGAPRILRVRLGTGAIEEWIPDAPDAGTFVGWSALAAGHGVVCTAIGRTVGATSSAEIDCACLDGAFQRVP</sequence>
<feature type="region of interest" description="Disordered" evidence="1">
    <location>
        <begin position="45"/>
        <end position="65"/>
    </location>
</feature>
<dbReference type="EMBL" id="CP012333">
    <property type="protein sequence ID" value="AKU93772.1"/>
    <property type="molecule type" value="Genomic_DNA"/>
</dbReference>
<dbReference type="KEGG" id="llu:AKJ09_00436"/>
<feature type="signal peptide" evidence="2">
    <location>
        <begin position="1"/>
        <end position="19"/>
    </location>
</feature>
<evidence type="ECO:0000313" key="4">
    <source>
        <dbReference type="Proteomes" id="UP000064967"/>
    </source>
</evidence>
<keyword evidence="2" id="KW-0732">Signal</keyword>
<evidence type="ECO:0000313" key="3">
    <source>
        <dbReference type="EMBL" id="AKU93772.1"/>
    </source>
</evidence>
<evidence type="ECO:0000256" key="2">
    <source>
        <dbReference type="SAM" id="SignalP"/>
    </source>
</evidence>
<dbReference type="Proteomes" id="UP000064967">
    <property type="component" value="Chromosome"/>
</dbReference>
<name>A0A0K1PJT6_9BACT</name>
<evidence type="ECO:0000256" key="1">
    <source>
        <dbReference type="SAM" id="MobiDB-lite"/>
    </source>
</evidence>
<organism evidence="3 4">
    <name type="scientific">Labilithrix luteola</name>
    <dbReference type="NCBI Taxonomy" id="1391654"/>
    <lineage>
        <taxon>Bacteria</taxon>
        <taxon>Pseudomonadati</taxon>
        <taxon>Myxococcota</taxon>
        <taxon>Polyangia</taxon>
        <taxon>Polyangiales</taxon>
        <taxon>Labilitrichaceae</taxon>
        <taxon>Labilithrix</taxon>
    </lineage>
</organism>
<protein>
    <recommendedName>
        <fullName evidence="5">Lipoprotein</fullName>
    </recommendedName>
</protein>
<reference evidence="3 4" key="1">
    <citation type="submission" date="2015-08" db="EMBL/GenBank/DDBJ databases">
        <authorList>
            <person name="Babu N.S."/>
            <person name="Beckwith C.J."/>
            <person name="Beseler K.G."/>
            <person name="Brison A."/>
            <person name="Carone J.V."/>
            <person name="Caskin T.P."/>
            <person name="Diamond M."/>
            <person name="Durham M.E."/>
            <person name="Foxe J.M."/>
            <person name="Go M."/>
            <person name="Henderson B.A."/>
            <person name="Jones I.B."/>
            <person name="McGettigan J.A."/>
            <person name="Micheletti S.J."/>
            <person name="Nasrallah M.E."/>
            <person name="Ortiz D."/>
            <person name="Piller C.R."/>
            <person name="Privatt S.R."/>
            <person name="Schneider S.L."/>
            <person name="Sharp S."/>
            <person name="Smith T.C."/>
            <person name="Stanton J.D."/>
            <person name="Ullery H.E."/>
            <person name="Wilson R.J."/>
            <person name="Serrano M.G."/>
            <person name="Buck G."/>
            <person name="Lee V."/>
            <person name="Wang Y."/>
            <person name="Carvalho R."/>
            <person name="Voegtly L."/>
            <person name="Shi R."/>
            <person name="Duckworth R."/>
            <person name="Johnson A."/>
            <person name="Loviza R."/>
            <person name="Walstead R."/>
            <person name="Shah Z."/>
            <person name="Kiflezghi M."/>
            <person name="Wade K."/>
            <person name="Ball S.L."/>
            <person name="Bradley K.W."/>
            <person name="Asai D.J."/>
            <person name="Bowman C.A."/>
            <person name="Russell D.A."/>
            <person name="Pope W.H."/>
            <person name="Jacobs-Sera D."/>
            <person name="Hendrix R.W."/>
            <person name="Hatfull G.F."/>
        </authorList>
    </citation>
    <scope>NUCLEOTIDE SEQUENCE [LARGE SCALE GENOMIC DNA]</scope>
    <source>
        <strain evidence="3 4">DSM 27648</strain>
    </source>
</reference>
<dbReference type="AlphaFoldDB" id="A0A0K1PJT6"/>
<proteinExistence type="predicted"/>
<evidence type="ECO:0008006" key="5">
    <source>
        <dbReference type="Google" id="ProtNLM"/>
    </source>
</evidence>
<accession>A0A0K1PJT6</accession>
<dbReference type="PROSITE" id="PS51257">
    <property type="entry name" value="PROKAR_LIPOPROTEIN"/>
    <property type="match status" value="1"/>
</dbReference>
<gene>
    <name evidence="3" type="ORF">AKJ09_00436</name>
</gene>